<organism evidence="2 3">
    <name type="scientific">Mycena rosella</name>
    <name type="common">Pink bonnet</name>
    <name type="synonym">Agaricus rosellus</name>
    <dbReference type="NCBI Taxonomy" id="1033263"/>
    <lineage>
        <taxon>Eukaryota</taxon>
        <taxon>Fungi</taxon>
        <taxon>Dikarya</taxon>
        <taxon>Basidiomycota</taxon>
        <taxon>Agaricomycotina</taxon>
        <taxon>Agaricomycetes</taxon>
        <taxon>Agaricomycetidae</taxon>
        <taxon>Agaricales</taxon>
        <taxon>Marasmiineae</taxon>
        <taxon>Mycenaceae</taxon>
        <taxon>Mycena</taxon>
    </lineage>
</organism>
<gene>
    <name evidence="2" type="ORF">B0H17DRAFT_5722</name>
</gene>
<feature type="compositionally biased region" description="Polar residues" evidence="1">
    <location>
        <begin position="25"/>
        <end position="64"/>
    </location>
</feature>
<accession>A0AAD7MCP4</accession>
<dbReference type="AlphaFoldDB" id="A0AAD7MCP4"/>
<name>A0AAD7MCP4_MYCRO</name>
<evidence type="ECO:0000313" key="2">
    <source>
        <dbReference type="EMBL" id="KAJ7710852.1"/>
    </source>
</evidence>
<protein>
    <submittedName>
        <fullName evidence="2">Uncharacterized protein</fullName>
    </submittedName>
</protein>
<feature type="region of interest" description="Disordered" evidence="1">
    <location>
        <begin position="15"/>
        <end position="89"/>
    </location>
</feature>
<feature type="compositionally biased region" description="Basic and acidic residues" evidence="1">
    <location>
        <begin position="75"/>
        <end position="89"/>
    </location>
</feature>
<dbReference type="Proteomes" id="UP001221757">
    <property type="component" value="Unassembled WGS sequence"/>
</dbReference>
<comment type="caution">
    <text evidence="2">The sequence shown here is derived from an EMBL/GenBank/DDBJ whole genome shotgun (WGS) entry which is preliminary data.</text>
</comment>
<sequence>MSPRSRTQFSILLNRLAGVRGRKTSAPSGTPQSTATFHPQTDNINASEANPSTQWKKTHASNLRASAPSEFPKSAAREAERKRPEGLRL</sequence>
<evidence type="ECO:0000313" key="3">
    <source>
        <dbReference type="Proteomes" id="UP001221757"/>
    </source>
</evidence>
<keyword evidence="3" id="KW-1185">Reference proteome</keyword>
<reference evidence="2" key="1">
    <citation type="submission" date="2023-03" db="EMBL/GenBank/DDBJ databases">
        <title>Massive genome expansion in bonnet fungi (Mycena s.s.) driven by repeated elements and novel gene families across ecological guilds.</title>
        <authorList>
            <consortium name="Lawrence Berkeley National Laboratory"/>
            <person name="Harder C.B."/>
            <person name="Miyauchi S."/>
            <person name="Viragh M."/>
            <person name="Kuo A."/>
            <person name="Thoen E."/>
            <person name="Andreopoulos B."/>
            <person name="Lu D."/>
            <person name="Skrede I."/>
            <person name="Drula E."/>
            <person name="Henrissat B."/>
            <person name="Morin E."/>
            <person name="Kohler A."/>
            <person name="Barry K."/>
            <person name="LaButti K."/>
            <person name="Morin E."/>
            <person name="Salamov A."/>
            <person name="Lipzen A."/>
            <person name="Mereny Z."/>
            <person name="Hegedus B."/>
            <person name="Baldrian P."/>
            <person name="Stursova M."/>
            <person name="Weitz H."/>
            <person name="Taylor A."/>
            <person name="Grigoriev I.V."/>
            <person name="Nagy L.G."/>
            <person name="Martin F."/>
            <person name="Kauserud H."/>
        </authorList>
    </citation>
    <scope>NUCLEOTIDE SEQUENCE</scope>
    <source>
        <strain evidence="2">CBHHK067</strain>
    </source>
</reference>
<proteinExistence type="predicted"/>
<evidence type="ECO:0000256" key="1">
    <source>
        <dbReference type="SAM" id="MobiDB-lite"/>
    </source>
</evidence>
<dbReference type="EMBL" id="JARKIE010000001">
    <property type="protein sequence ID" value="KAJ7710852.1"/>
    <property type="molecule type" value="Genomic_DNA"/>
</dbReference>